<keyword evidence="2" id="KW-1185">Reference proteome</keyword>
<evidence type="ECO:0000313" key="2">
    <source>
        <dbReference type="Proteomes" id="UP000577891"/>
    </source>
</evidence>
<gene>
    <name evidence="1" type="ORF">HLH35_04230</name>
</gene>
<organism evidence="1 2">
    <name type="scientific">Gluconacetobacter asukensis</name>
    <dbReference type="NCBI Taxonomy" id="1017181"/>
    <lineage>
        <taxon>Bacteria</taxon>
        <taxon>Pseudomonadati</taxon>
        <taxon>Pseudomonadota</taxon>
        <taxon>Alphaproteobacteria</taxon>
        <taxon>Acetobacterales</taxon>
        <taxon>Acetobacteraceae</taxon>
        <taxon>Gluconacetobacter</taxon>
    </lineage>
</organism>
<proteinExistence type="predicted"/>
<dbReference type="EMBL" id="JABEQE010000002">
    <property type="protein sequence ID" value="MBB2171335.1"/>
    <property type="molecule type" value="Genomic_DNA"/>
</dbReference>
<protein>
    <submittedName>
        <fullName evidence="1">DUF488 domain-containing protein</fullName>
    </submittedName>
</protein>
<reference evidence="1 2" key="1">
    <citation type="submission" date="2020-04" db="EMBL/GenBank/DDBJ databases">
        <title>Description of novel Gluconacetobacter.</title>
        <authorList>
            <person name="Sombolestani A."/>
        </authorList>
    </citation>
    <scope>NUCLEOTIDE SEQUENCE [LARGE SCALE GENOMIC DNA]</scope>
    <source>
        <strain evidence="1 2">LMG 27724</strain>
    </source>
</reference>
<dbReference type="Pfam" id="PF22752">
    <property type="entry name" value="DUF488-N3i"/>
    <property type="match status" value="1"/>
</dbReference>
<evidence type="ECO:0000313" key="1">
    <source>
        <dbReference type="EMBL" id="MBB2171335.1"/>
    </source>
</evidence>
<dbReference type="Proteomes" id="UP000577891">
    <property type="component" value="Unassembled WGS sequence"/>
</dbReference>
<sequence>MTRDHLPDVRTRRVYEAPEPGDGVRVLVDRLWPRGMRKADLPMDLWLKDAAPSPDLRRWFGHDPARWEAFEDRYRQELAAGNADVTKLVDLARHGTLTLLYAARDPAHHHALVLQGFVRAAVSRGRGGQGPLVQA</sequence>
<dbReference type="PANTHER" id="PTHR36849:SF1">
    <property type="entry name" value="CYTOPLASMIC PROTEIN"/>
    <property type="match status" value="1"/>
</dbReference>
<accession>A0A7W4IYD5</accession>
<comment type="caution">
    <text evidence="1">The sequence shown here is derived from an EMBL/GenBank/DDBJ whole genome shotgun (WGS) entry which is preliminary data.</text>
</comment>
<dbReference type="AlphaFoldDB" id="A0A7W4IYD5"/>
<dbReference type="InterPro" id="IPR052552">
    <property type="entry name" value="YeaO-like"/>
</dbReference>
<name>A0A7W4IYD5_9PROT</name>
<dbReference type="PANTHER" id="PTHR36849">
    <property type="entry name" value="CYTOPLASMIC PROTEIN-RELATED"/>
    <property type="match status" value="1"/>
</dbReference>
<dbReference type="RefSeq" id="WP_182977914.1">
    <property type="nucleotide sequence ID" value="NZ_BAABGB010000001.1"/>
</dbReference>